<dbReference type="PANTHER" id="PTHR36460:SF1">
    <property type="entry name" value="UPF0132 DOMAIN PROTEIN (AFU_ORTHOLOGUE AFUA_3G10255)"/>
    <property type="match status" value="1"/>
</dbReference>
<comment type="subcellular location">
    <subcellularLocation>
        <location evidence="1">Membrane</location>
        <topology evidence="1">Multi-pass membrane protein</topology>
    </subcellularLocation>
</comment>
<name>A0ABQ0DJL2_9EUKA</name>
<feature type="transmembrane region" description="Helical" evidence="5">
    <location>
        <begin position="50"/>
        <end position="73"/>
    </location>
</feature>
<feature type="transmembrane region" description="Helical" evidence="5">
    <location>
        <begin position="79"/>
        <end position="102"/>
    </location>
</feature>
<gene>
    <name evidence="6" type="ORF">ENUP19_0128G0007</name>
</gene>
<dbReference type="EMBL" id="BAAFRS010000128">
    <property type="protein sequence ID" value="GAB1223031.1"/>
    <property type="molecule type" value="Genomic_DNA"/>
</dbReference>
<evidence type="ECO:0000313" key="7">
    <source>
        <dbReference type="Proteomes" id="UP001628156"/>
    </source>
</evidence>
<accession>A0ABQ0DJL2</accession>
<evidence type="ECO:0000256" key="3">
    <source>
        <dbReference type="ARBA" id="ARBA00022989"/>
    </source>
</evidence>
<evidence type="ECO:0000256" key="1">
    <source>
        <dbReference type="ARBA" id="ARBA00004141"/>
    </source>
</evidence>
<protein>
    <recommendedName>
        <fullName evidence="8">Transmembrane protein</fullName>
    </recommendedName>
</protein>
<feature type="transmembrane region" description="Helical" evidence="5">
    <location>
        <begin position="14"/>
        <end position="38"/>
    </location>
</feature>
<evidence type="ECO:0000313" key="6">
    <source>
        <dbReference type="EMBL" id="GAB1223031.1"/>
    </source>
</evidence>
<keyword evidence="3 5" id="KW-1133">Transmembrane helix</keyword>
<comment type="caution">
    <text evidence="6">The sequence shown here is derived from an EMBL/GenBank/DDBJ whole genome shotgun (WGS) entry which is preliminary data.</text>
</comment>
<organism evidence="6 7">
    <name type="scientific">Entamoeba nuttalli</name>
    <dbReference type="NCBI Taxonomy" id="412467"/>
    <lineage>
        <taxon>Eukaryota</taxon>
        <taxon>Amoebozoa</taxon>
        <taxon>Evosea</taxon>
        <taxon>Archamoebae</taxon>
        <taxon>Mastigamoebida</taxon>
        <taxon>Entamoebidae</taxon>
        <taxon>Entamoeba</taxon>
    </lineage>
</organism>
<keyword evidence="4 5" id="KW-0472">Membrane</keyword>
<evidence type="ECO:0000256" key="4">
    <source>
        <dbReference type="ARBA" id="ARBA00023136"/>
    </source>
</evidence>
<evidence type="ECO:0000256" key="5">
    <source>
        <dbReference type="SAM" id="Phobius"/>
    </source>
</evidence>
<keyword evidence="7" id="KW-1185">Reference proteome</keyword>
<dbReference type="Proteomes" id="UP001628156">
    <property type="component" value="Unassembled WGS sequence"/>
</dbReference>
<dbReference type="PANTHER" id="PTHR36460">
    <property type="entry name" value="UPF0132 DOMAIN PROTEIN (AFU_ORTHOLOGUE AFUA_3G10255)"/>
    <property type="match status" value="1"/>
</dbReference>
<sequence length="125" mass="13903">MEGSITSSNSTTSIGLPVVVESIISTTCLFSSIFIYFFEQANVYCRALALQNVFVFYILFTIFILILTSTLTWGGIWEFIMFGYLILCLIIKLVMIASAIIFSKSEKFLGIPPISTFILNKASAI</sequence>
<proteinExistence type="predicted"/>
<evidence type="ECO:0008006" key="8">
    <source>
        <dbReference type="Google" id="ProtNLM"/>
    </source>
</evidence>
<reference evidence="6 7" key="1">
    <citation type="journal article" date="2019" name="PLoS Negl. Trop. Dis.">
        <title>Whole genome sequencing of Entamoeba nuttalli reveals mammalian host-related molecular signatures and a novel octapeptide-repeat surface protein.</title>
        <authorList>
            <person name="Tanaka M."/>
            <person name="Makiuchi T."/>
            <person name="Komiyama T."/>
            <person name="Shiina T."/>
            <person name="Osaki K."/>
            <person name="Tachibana H."/>
        </authorList>
    </citation>
    <scope>NUCLEOTIDE SEQUENCE [LARGE SCALE GENOMIC DNA]</scope>
    <source>
        <strain evidence="6 7">P19-061405</strain>
    </source>
</reference>
<keyword evidence="2 5" id="KW-0812">Transmembrane</keyword>
<evidence type="ECO:0000256" key="2">
    <source>
        <dbReference type="ARBA" id="ARBA00022692"/>
    </source>
</evidence>